<dbReference type="Gene3D" id="3.40.50.2300">
    <property type="match status" value="3"/>
</dbReference>
<dbReference type="InterPro" id="IPR028082">
    <property type="entry name" value="Peripla_BP_I"/>
</dbReference>
<organism evidence="5">
    <name type="scientific">Sinomonas puerhi</name>
    <dbReference type="NCBI Taxonomy" id="3238584"/>
    <lineage>
        <taxon>Bacteria</taxon>
        <taxon>Bacillati</taxon>
        <taxon>Actinomycetota</taxon>
        <taxon>Actinomycetes</taxon>
        <taxon>Micrococcales</taxon>
        <taxon>Micrococcaceae</taxon>
        <taxon>Sinomonas</taxon>
    </lineage>
</organism>
<dbReference type="InterPro" id="IPR010982">
    <property type="entry name" value="Lambda_DNA-bd_dom_sf"/>
</dbReference>
<name>A0AB39L596_9MICC</name>
<dbReference type="SMART" id="SM00354">
    <property type="entry name" value="HTH_LACI"/>
    <property type="match status" value="1"/>
</dbReference>
<keyword evidence="3" id="KW-0804">Transcription</keyword>
<keyword evidence="2 5" id="KW-0238">DNA-binding</keyword>
<dbReference type="CDD" id="cd06267">
    <property type="entry name" value="PBP1_LacI_sugar_binding-like"/>
    <property type="match status" value="1"/>
</dbReference>
<evidence type="ECO:0000256" key="3">
    <source>
        <dbReference type="ARBA" id="ARBA00023163"/>
    </source>
</evidence>
<evidence type="ECO:0000256" key="1">
    <source>
        <dbReference type="ARBA" id="ARBA00023015"/>
    </source>
</evidence>
<dbReference type="Gene3D" id="1.10.260.40">
    <property type="entry name" value="lambda repressor-like DNA-binding domains"/>
    <property type="match status" value="1"/>
</dbReference>
<dbReference type="RefSeq" id="WP_369046050.1">
    <property type="nucleotide sequence ID" value="NZ_CP163302.1"/>
</dbReference>
<accession>A0AB39L596</accession>
<proteinExistence type="predicted"/>
<dbReference type="InterPro" id="IPR046335">
    <property type="entry name" value="LacI/GalR-like_sensor"/>
</dbReference>
<evidence type="ECO:0000313" key="5">
    <source>
        <dbReference type="EMBL" id="XDP45535.1"/>
    </source>
</evidence>
<protein>
    <submittedName>
        <fullName evidence="5">LacI family DNA-binding transcriptional regulator</fullName>
    </submittedName>
</protein>
<dbReference type="EMBL" id="CP163302">
    <property type="protein sequence ID" value="XDP45535.1"/>
    <property type="molecule type" value="Genomic_DNA"/>
</dbReference>
<dbReference type="PROSITE" id="PS50932">
    <property type="entry name" value="HTH_LACI_2"/>
    <property type="match status" value="1"/>
</dbReference>
<evidence type="ECO:0000256" key="2">
    <source>
        <dbReference type="ARBA" id="ARBA00023125"/>
    </source>
</evidence>
<feature type="domain" description="HTH lacI-type" evidence="4">
    <location>
        <begin position="4"/>
        <end position="59"/>
    </location>
</feature>
<dbReference type="KEGG" id="spue:AB5L97_00465"/>
<dbReference type="PANTHER" id="PTHR30146:SF153">
    <property type="entry name" value="LACTOSE OPERON REPRESSOR"/>
    <property type="match status" value="1"/>
</dbReference>
<reference evidence="5" key="1">
    <citation type="submission" date="2024-07" db="EMBL/GenBank/DDBJ databases">
        <authorList>
            <person name="fu j."/>
        </authorList>
    </citation>
    <scope>NUCLEOTIDE SEQUENCE</scope>
    <source>
        <strain evidence="5">P10A9</strain>
    </source>
</reference>
<dbReference type="Pfam" id="PF00532">
    <property type="entry name" value="Peripla_BP_1"/>
    <property type="match status" value="1"/>
</dbReference>
<dbReference type="GO" id="GO:0003700">
    <property type="term" value="F:DNA-binding transcription factor activity"/>
    <property type="evidence" value="ECO:0007669"/>
    <property type="project" value="TreeGrafter"/>
</dbReference>
<dbReference type="Pfam" id="PF13377">
    <property type="entry name" value="Peripla_BP_3"/>
    <property type="match status" value="1"/>
</dbReference>
<gene>
    <name evidence="5" type="ORF">AB5L97_00465</name>
</gene>
<dbReference type="AlphaFoldDB" id="A0AB39L596"/>
<dbReference type="Pfam" id="PF00356">
    <property type="entry name" value="LacI"/>
    <property type="match status" value="1"/>
</dbReference>
<dbReference type="InterPro" id="IPR000843">
    <property type="entry name" value="HTH_LacI"/>
</dbReference>
<dbReference type="SUPFAM" id="SSF47413">
    <property type="entry name" value="lambda repressor-like DNA-binding domains"/>
    <property type="match status" value="1"/>
</dbReference>
<evidence type="ECO:0000259" key="4">
    <source>
        <dbReference type="PROSITE" id="PS50932"/>
    </source>
</evidence>
<dbReference type="InterPro" id="IPR001761">
    <property type="entry name" value="Peripla_BP/Lac1_sug-bd_dom"/>
</dbReference>
<dbReference type="SUPFAM" id="SSF53822">
    <property type="entry name" value="Periplasmic binding protein-like I"/>
    <property type="match status" value="1"/>
</dbReference>
<dbReference type="GO" id="GO:0000976">
    <property type="term" value="F:transcription cis-regulatory region binding"/>
    <property type="evidence" value="ECO:0007669"/>
    <property type="project" value="TreeGrafter"/>
</dbReference>
<dbReference type="PANTHER" id="PTHR30146">
    <property type="entry name" value="LACI-RELATED TRANSCRIPTIONAL REPRESSOR"/>
    <property type="match status" value="1"/>
</dbReference>
<dbReference type="PROSITE" id="PS00356">
    <property type="entry name" value="HTH_LACI_1"/>
    <property type="match status" value="1"/>
</dbReference>
<keyword evidence="1" id="KW-0805">Transcription regulation</keyword>
<sequence>MAAVRLSDVARQAGVSPATASRVLNGSARTPAAEIAERVRAVAADLGYIPNAQAQSLARSSSGLIGLVVHDIADPYFSSIARGVQAAAREAGKTLLLISTETPAEERVAVEALASRRADAIVIAGSRSCQPEHGDDNDALAHAAARYEENGGTLVMIGSPLIPQTHDGEGAPAAPGPPDAAGASETMLLAIPNGPLAADLARALVGAGWSRFAVVAGPGGLQTSDLRLDGFQRGLRDAGVAEATVLRAAFNRGGGYGAGEELEALARQKGDPLCVFAVNDRMAMGAVAGLRARGLGAPADYGIAGFDDIDTLADFVPELTTVHLDLEQIGHDAASAALGAGTDGADLLPAEGRVVLRASTAR</sequence>
<dbReference type="CDD" id="cd01392">
    <property type="entry name" value="HTH_LacI"/>
    <property type="match status" value="1"/>
</dbReference>